<organism evidence="2">
    <name type="scientific">marine sediment metagenome</name>
    <dbReference type="NCBI Taxonomy" id="412755"/>
    <lineage>
        <taxon>unclassified sequences</taxon>
        <taxon>metagenomes</taxon>
        <taxon>ecological metagenomes</taxon>
    </lineage>
</organism>
<reference evidence="2" key="1">
    <citation type="journal article" date="2014" name="Front. Microbiol.">
        <title>High frequency of phylogenetically diverse reductive dehalogenase-homologous genes in deep subseafloor sedimentary metagenomes.</title>
        <authorList>
            <person name="Kawai M."/>
            <person name="Futagami T."/>
            <person name="Toyoda A."/>
            <person name="Takaki Y."/>
            <person name="Nishi S."/>
            <person name="Hori S."/>
            <person name="Arai W."/>
            <person name="Tsubouchi T."/>
            <person name="Morono Y."/>
            <person name="Uchiyama I."/>
            <person name="Ito T."/>
            <person name="Fujiyama A."/>
            <person name="Inagaki F."/>
            <person name="Takami H."/>
        </authorList>
    </citation>
    <scope>NUCLEOTIDE SEQUENCE</scope>
    <source>
        <strain evidence="2">Expedition CK06-06</strain>
    </source>
</reference>
<evidence type="ECO:0000313" key="2">
    <source>
        <dbReference type="EMBL" id="GAG12701.1"/>
    </source>
</evidence>
<feature type="region of interest" description="Disordered" evidence="1">
    <location>
        <begin position="51"/>
        <end position="82"/>
    </location>
</feature>
<name>X0WJ17_9ZZZZ</name>
<evidence type="ECO:0000256" key="1">
    <source>
        <dbReference type="SAM" id="MobiDB-lite"/>
    </source>
</evidence>
<dbReference type="EMBL" id="BARS01023567">
    <property type="protein sequence ID" value="GAG12701.1"/>
    <property type="molecule type" value="Genomic_DNA"/>
</dbReference>
<gene>
    <name evidence="2" type="ORF">S01H1_37510</name>
</gene>
<sequence>MFARKLAAGPGDIRAMGAAESDRLVAGGLKRLPESFYFLFAWRPERHSVDPVESNQVDLAGQSRGDPGQRLHVLQPVIDPGQ</sequence>
<proteinExistence type="predicted"/>
<protein>
    <submittedName>
        <fullName evidence="2">Uncharacterized protein</fullName>
    </submittedName>
</protein>
<comment type="caution">
    <text evidence="2">The sequence shown here is derived from an EMBL/GenBank/DDBJ whole genome shotgun (WGS) entry which is preliminary data.</text>
</comment>
<dbReference type="AlphaFoldDB" id="X0WJ17"/>
<feature type="non-terminal residue" evidence="2">
    <location>
        <position position="82"/>
    </location>
</feature>
<accession>X0WJ17</accession>